<dbReference type="Proteomes" id="UP000469125">
    <property type="component" value="Unassembled WGS sequence"/>
</dbReference>
<evidence type="ECO:0000259" key="3">
    <source>
        <dbReference type="Pfam" id="PF04321"/>
    </source>
</evidence>
<dbReference type="SUPFAM" id="SSF51735">
    <property type="entry name" value="NAD(P)-binding Rossmann-fold domains"/>
    <property type="match status" value="1"/>
</dbReference>
<dbReference type="InterPro" id="IPR029903">
    <property type="entry name" value="RmlD-like-bd"/>
</dbReference>
<name>A0A6N8FD11_9BACI</name>
<dbReference type="UniPathway" id="UPA00124"/>
<dbReference type="EMBL" id="WOCA01000002">
    <property type="protein sequence ID" value="MUK87423.1"/>
    <property type="molecule type" value="Genomic_DNA"/>
</dbReference>
<dbReference type="Gene3D" id="3.40.50.720">
    <property type="entry name" value="NAD(P)-binding Rossmann-like Domain"/>
    <property type="match status" value="1"/>
</dbReference>
<feature type="domain" description="RmlD-like substrate binding" evidence="3">
    <location>
        <begin position="1"/>
        <end position="279"/>
    </location>
</feature>
<dbReference type="AlphaFoldDB" id="A0A6N8FD11"/>
<proteinExistence type="inferred from homology"/>
<accession>A0A6N8FD11</accession>
<evidence type="ECO:0000313" key="5">
    <source>
        <dbReference type="Proteomes" id="UP000469125"/>
    </source>
</evidence>
<dbReference type="GO" id="GO:0019305">
    <property type="term" value="P:dTDP-rhamnose biosynthetic process"/>
    <property type="evidence" value="ECO:0007669"/>
    <property type="project" value="UniProtKB-UniPathway"/>
</dbReference>
<dbReference type="CDD" id="cd05254">
    <property type="entry name" value="dTDP_HR_like_SDR_e"/>
    <property type="match status" value="1"/>
</dbReference>
<keyword evidence="5" id="KW-1185">Reference proteome</keyword>
<evidence type="ECO:0000313" key="4">
    <source>
        <dbReference type="EMBL" id="MUK87423.1"/>
    </source>
</evidence>
<comment type="similarity">
    <text evidence="1 2">Belongs to the dTDP-4-dehydrorhamnose reductase family.</text>
</comment>
<comment type="caution">
    <text evidence="4">The sequence shown here is derived from an EMBL/GenBank/DDBJ whole genome shotgun (WGS) entry which is preliminary data.</text>
</comment>
<dbReference type="Pfam" id="PF04321">
    <property type="entry name" value="RmlD_sub_bind"/>
    <property type="match status" value="1"/>
</dbReference>
<dbReference type="PANTHER" id="PTHR10491">
    <property type="entry name" value="DTDP-4-DEHYDRORHAMNOSE REDUCTASE"/>
    <property type="match status" value="1"/>
</dbReference>
<dbReference type="Gene3D" id="3.90.25.10">
    <property type="entry name" value="UDP-galactose 4-epimerase, domain 1"/>
    <property type="match status" value="1"/>
</dbReference>
<dbReference type="PANTHER" id="PTHR10491:SF4">
    <property type="entry name" value="METHIONINE ADENOSYLTRANSFERASE 2 SUBUNIT BETA"/>
    <property type="match status" value="1"/>
</dbReference>
<dbReference type="InterPro" id="IPR005913">
    <property type="entry name" value="dTDP_dehydrorham_reduct"/>
</dbReference>
<comment type="function">
    <text evidence="2">Catalyzes the reduction of dTDP-6-deoxy-L-lyxo-4-hexulose to yield dTDP-L-rhamnose.</text>
</comment>
<dbReference type="NCBIfam" id="TIGR01214">
    <property type="entry name" value="rmlD"/>
    <property type="match status" value="1"/>
</dbReference>
<sequence>MRVLVTGYTGQLGYDVVQIGSEIGLNMLGIGSKDLDITNEAAVAYYVKELHPDAIIHCAAYTAVDKAEDDKKMCWNVNVEGTKHLAKAAREIDAKFLYISTDYVFNGEGELPFLETDKINPIGYYGFTKFEGEKVVKQLLDQWFILRISWVFGINGNNFVKTMLRLAETGNELNVVGDQVGSPTYTFDLARLIIEMIQSDKYGVYHASNEGFCSWAEFAQEIFRQANADVKVNSISTEEYPTRAVRPKNSRMSKQKLIENGFRPLPKWQDALEHYINEIKKEVK</sequence>
<gene>
    <name evidence="4" type="primary">rfbD</name>
    <name evidence="4" type="ORF">GMD78_03275</name>
</gene>
<protein>
    <recommendedName>
        <fullName evidence="2">dTDP-4-dehydrorhamnose reductase</fullName>
        <ecNumber evidence="2">1.1.1.133</ecNumber>
    </recommendedName>
</protein>
<evidence type="ECO:0000256" key="2">
    <source>
        <dbReference type="RuleBase" id="RU364082"/>
    </source>
</evidence>
<comment type="pathway">
    <text evidence="2">Carbohydrate biosynthesis; dTDP-L-rhamnose biosynthesis.</text>
</comment>
<keyword evidence="2" id="KW-0521">NADP</keyword>
<dbReference type="GO" id="GO:0005829">
    <property type="term" value="C:cytosol"/>
    <property type="evidence" value="ECO:0007669"/>
    <property type="project" value="TreeGrafter"/>
</dbReference>
<reference evidence="4 5" key="1">
    <citation type="submission" date="2019-11" db="EMBL/GenBank/DDBJ databases">
        <authorList>
            <person name="Li X."/>
        </authorList>
    </citation>
    <scope>NUCLEOTIDE SEQUENCE [LARGE SCALE GENOMIC DNA]</scope>
    <source>
        <strain evidence="4 5">L9</strain>
    </source>
</reference>
<dbReference type="EC" id="1.1.1.133" evidence="2"/>
<dbReference type="RefSeq" id="WP_155667101.1">
    <property type="nucleotide sequence ID" value="NZ_WOCA01000002.1"/>
</dbReference>
<keyword evidence="2 4" id="KW-0560">Oxidoreductase</keyword>
<dbReference type="GO" id="GO:0008831">
    <property type="term" value="F:dTDP-4-dehydrorhamnose reductase activity"/>
    <property type="evidence" value="ECO:0007669"/>
    <property type="project" value="UniProtKB-EC"/>
</dbReference>
<organism evidence="4 5">
    <name type="scientific">Ornithinibacillus caprae</name>
    <dbReference type="NCBI Taxonomy" id="2678566"/>
    <lineage>
        <taxon>Bacteria</taxon>
        <taxon>Bacillati</taxon>
        <taxon>Bacillota</taxon>
        <taxon>Bacilli</taxon>
        <taxon>Bacillales</taxon>
        <taxon>Bacillaceae</taxon>
        <taxon>Ornithinibacillus</taxon>
    </lineage>
</organism>
<evidence type="ECO:0000256" key="1">
    <source>
        <dbReference type="ARBA" id="ARBA00010944"/>
    </source>
</evidence>
<dbReference type="InterPro" id="IPR036291">
    <property type="entry name" value="NAD(P)-bd_dom_sf"/>
</dbReference>